<sequence>MALKELKELKVKESDMPKRAFRTRYGHYKFLVMSFGFMNALAVLMDLMNRVFQPYFNQFFVVFIENILVYSKSETEHDEHLRVVLQILREKKLFATLSKCEFWLKNVMFLDHVVSTEDIYVALKKIEVILEWKQPKSVSEIQSFLGFAGTMVLKKPCGSQRTRFINSILICSNQDQIRAPQINSDIRSVRNLVLSQNSGFEMCLPECVSAIKVKPVV</sequence>
<proteinExistence type="predicted"/>
<dbReference type="Gene3D" id="3.30.70.270">
    <property type="match status" value="1"/>
</dbReference>
<keyword evidence="1" id="KW-0472">Membrane</keyword>
<protein>
    <submittedName>
        <fullName evidence="3">Retrotransposon protein</fullName>
    </submittedName>
</protein>
<evidence type="ECO:0000313" key="3">
    <source>
        <dbReference type="EMBL" id="KAA3462842.1"/>
    </source>
</evidence>
<feature type="domain" description="Reverse transcriptase" evidence="2">
    <location>
        <begin position="12"/>
        <end position="110"/>
    </location>
</feature>
<dbReference type="EMBL" id="SMMG02000009">
    <property type="protein sequence ID" value="KAA3462842.1"/>
    <property type="molecule type" value="Genomic_DNA"/>
</dbReference>
<accession>A0A5B6V133</accession>
<keyword evidence="1" id="KW-0812">Transmembrane</keyword>
<dbReference type="OrthoDB" id="8022549at2759"/>
<keyword evidence="1" id="KW-1133">Transmembrane helix</keyword>
<dbReference type="PANTHER" id="PTHR24559">
    <property type="entry name" value="TRANSPOSON TY3-I GAG-POL POLYPROTEIN"/>
    <property type="match status" value="1"/>
</dbReference>
<dbReference type="Proteomes" id="UP000325315">
    <property type="component" value="Unassembled WGS sequence"/>
</dbReference>
<feature type="transmembrane region" description="Helical" evidence="1">
    <location>
        <begin position="28"/>
        <end position="48"/>
    </location>
</feature>
<evidence type="ECO:0000259" key="2">
    <source>
        <dbReference type="Pfam" id="PF00078"/>
    </source>
</evidence>
<dbReference type="InterPro" id="IPR000477">
    <property type="entry name" value="RT_dom"/>
</dbReference>
<name>A0A5B6V133_9ROSI</name>
<dbReference type="Pfam" id="PF00078">
    <property type="entry name" value="RVT_1"/>
    <property type="match status" value="1"/>
</dbReference>
<evidence type="ECO:0000313" key="4">
    <source>
        <dbReference type="Proteomes" id="UP000325315"/>
    </source>
</evidence>
<keyword evidence="4" id="KW-1185">Reference proteome</keyword>
<gene>
    <name evidence="3" type="ORF">EPI10_029292</name>
</gene>
<dbReference type="SUPFAM" id="SSF56672">
    <property type="entry name" value="DNA/RNA polymerases"/>
    <property type="match status" value="1"/>
</dbReference>
<dbReference type="Gene3D" id="3.10.10.10">
    <property type="entry name" value="HIV Type 1 Reverse Transcriptase, subunit A, domain 1"/>
    <property type="match status" value="1"/>
</dbReference>
<dbReference type="InterPro" id="IPR043128">
    <property type="entry name" value="Rev_trsase/Diguanyl_cyclase"/>
</dbReference>
<dbReference type="InterPro" id="IPR043502">
    <property type="entry name" value="DNA/RNA_pol_sf"/>
</dbReference>
<reference evidence="4" key="1">
    <citation type="journal article" date="2019" name="Plant Biotechnol. J.">
        <title>Genome sequencing of the Australian wild diploid species Gossypium australe highlights disease resistance and delayed gland morphogenesis.</title>
        <authorList>
            <person name="Cai Y."/>
            <person name="Cai X."/>
            <person name="Wang Q."/>
            <person name="Wang P."/>
            <person name="Zhang Y."/>
            <person name="Cai C."/>
            <person name="Xu Y."/>
            <person name="Wang K."/>
            <person name="Zhou Z."/>
            <person name="Wang C."/>
            <person name="Geng S."/>
            <person name="Li B."/>
            <person name="Dong Q."/>
            <person name="Hou Y."/>
            <person name="Wang H."/>
            <person name="Ai P."/>
            <person name="Liu Z."/>
            <person name="Yi F."/>
            <person name="Sun M."/>
            <person name="An G."/>
            <person name="Cheng J."/>
            <person name="Zhang Y."/>
            <person name="Shi Q."/>
            <person name="Xie Y."/>
            <person name="Shi X."/>
            <person name="Chang Y."/>
            <person name="Huang F."/>
            <person name="Chen Y."/>
            <person name="Hong S."/>
            <person name="Mi L."/>
            <person name="Sun Q."/>
            <person name="Zhang L."/>
            <person name="Zhou B."/>
            <person name="Peng R."/>
            <person name="Zhang X."/>
            <person name="Liu F."/>
        </authorList>
    </citation>
    <scope>NUCLEOTIDE SEQUENCE [LARGE SCALE GENOMIC DNA]</scope>
    <source>
        <strain evidence="4">cv. PA1801</strain>
    </source>
</reference>
<dbReference type="PANTHER" id="PTHR24559:SF447">
    <property type="entry name" value="RNA-DIRECTED DNA POLYMERASE HOMOLOG"/>
    <property type="match status" value="1"/>
</dbReference>
<comment type="caution">
    <text evidence="3">The sequence shown here is derived from an EMBL/GenBank/DDBJ whole genome shotgun (WGS) entry which is preliminary data.</text>
</comment>
<dbReference type="InterPro" id="IPR053134">
    <property type="entry name" value="RNA-dir_DNA_polymerase"/>
</dbReference>
<evidence type="ECO:0000256" key="1">
    <source>
        <dbReference type="SAM" id="Phobius"/>
    </source>
</evidence>
<dbReference type="CDD" id="cd01647">
    <property type="entry name" value="RT_LTR"/>
    <property type="match status" value="1"/>
</dbReference>
<organism evidence="3 4">
    <name type="scientific">Gossypium australe</name>
    <dbReference type="NCBI Taxonomy" id="47621"/>
    <lineage>
        <taxon>Eukaryota</taxon>
        <taxon>Viridiplantae</taxon>
        <taxon>Streptophyta</taxon>
        <taxon>Embryophyta</taxon>
        <taxon>Tracheophyta</taxon>
        <taxon>Spermatophyta</taxon>
        <taxon>Magnoliopsida</taxon>
        <taxon>eudicotyledons</taxon>
        <taxon>Gunneridae</taxon>
        <taxon>Pentapetalae</taxon>
        <taxon>rosids</taxon>
        <taxon>malvids</taxon>
        <taxon>Malvales</taxon>
        <taxon>Malvaceae</taxon>
        <taxon>Malvoideae</taxon>
        <taxon>Gossypium</taxon>
    </lineage>
</organism>
<dbReference type="AlphaFoldDB" id="A0A5B6V133"/>